<accession>M7CVU3</accession>
<dbReference type="Pfam" id="PF14238">
    <property type="entry name" value="DUF4340"/>
    <property type="match status" value="1"/>
</dbReference>
<feature type="compositionally biased region" description="Basic and acidic residues" evidence="1">
    <location>
        <begin position="196"/>
        <end position="208"/>
    </location>
</feature>
<feature type="domain" description="DUF4340" evidence="2">
    <location>
        <begin position="87"/>
        <end position="189"/>
    </location>
</feature>
<feature type="region of interest" description="Disordered" evidence="1">
    <location>
        <begin position="72"/>
        <end position="91"/>
    </location>
</feature>
<keyword evidence="4" id="KW-1185">Reference proteome</keyword>
<gene>
    <name evidence="3" type="ORF">MSNKSG1_10638</name>
</gene>
<reference evidence="3 4" key="1">
    <citation type="journal article" date="2013" name="Genome Announc.">
        <title>Genome Sequence of Hydrothermal Arsenic-Respiring Bacterium Marinobacter santoriniensis NKSG1T.</title>
        <authorList>
            <person name="Handley K.M."/>
            <person name="Upton M."/>
            <person name="Beatson S.A."/>
            <person name="Hery M."/>
            <person name="Lloyd J.R."/>
        </authorList>
    </citation>
    <scope>NUCLEOTIDE SEQUENCE [LARGE SCALE GENOMIC DNA]</scope>
    <source>
        <strain evidence="3 4">NKSG1</strain>
    </source>
</reference>
<evidence type="ECO:0000313" key="4">
    <source>
        <dbReference type="Proteomes" id="UP000011960"/>
    </source>
</evidence>
<sequence length="225" mass="24038">MNRSIKLLSIALVAQLILTGVVWSMQTSGPVVSNDPLLPQAGKADQIVLIDPEDGQLTLSLKDDNWFLKAEPKKADKARDSSDTAAADKPVKANKSKVEALVAQLSGLKRSFPVARTPDARARFKVADDTYRRKVVLKQGDDTLATLFVGNSPSMGESNVRLSDDDAIYRAALAEYQLGVTAANWKAPKPKPKPKAKAETKTDAKAADTKAAAPDASSTKEPAQG</sequence>
<comment type="caution">
    <text evidence="3">The sequence shown here is derived from an EMBL/GenBank/DDBJ whole genome shotgun (WGS) entry which is preliminary data.</text>
</comment>
<dbReference type="EMBL" id="APAT01000015">
    <property type="protein sequence ID" value="EMP56325.1"/>
    <property type="molecule type" value="Genomic_DNA"/>
</dbReference>
<proteinExistence type="predicted"/>
<dbReference type="STRING" id="1288826.MSNKSG1_10638"/>
<feature type="compositionally biased region" description="Basic and acidic residues" evidence="1">
    <location>
        <begin position="72"/>
        <end position="82"/>
    </location>
</feature>
<dbReference type="eggNOG" id="ENOG5031F07">
    <property type="taxonomic scope" value="Bacteria"/>
</dbReference>
<dbReference type="InterPro" id="IPR025641">
    <property type="entry name" value="DUF4340"/>
</dbReference>
<dbReference type="RefSeq" id="WP_008939270.1">
    <property type="nucleotide sequence ID" value="NZ_APAT01000015.1"/>
</dbReference>
<dbReference type="PATRIC" id="fig|1288826.3.peg.2099"/>
<evidence type="ECO:0000259" key="2">
    <source>
        <dbReference type="Pfam" id="PF14238"/>
    </source>
</evidence>
<name>M7CVU3_9GAMM</name>
<protein>
    <recommendedName>
        <fullName evidence="2">DUF4340 domain-containing protein</fullName>
    </recommendedName>
</protein>
<dbReference type="AlphaFoldDB" id="M7CVU3"/>
<dbReference type="OrthoDB" id="5431982at2"/>
<evidence type="ECO:0000313" key="3">
    <source>
        <dbReference type="EMBL" id="EMP56325.1"/>
    </source>
</evidence>
<organism evidence="3 4">
    <name type="scientific">Marinobacter santoriniensis NKSG1</name>
    <dbReference type="NCBI Taxonomy" id="1288826"/>
    <lineage>
        <taxon>Bacteria</taxon>
        <taxon>Pseudomonadati</taxon>
        <taxon>Pseudomonadota</taxon>
        <taxon>Gammaproteobacteria</taxon>
        <taxon>Pseudomonadales</taxon>
        <taxon>Marinobacteraceae</taxon>
        <taxon>Marinobacter</taxon>
    </lineage>
</organism>
<evidence type="ECO:0000256" key="1">
    <source>
        <dbReference type="SAM" id="MobiDB-lite"/>
    </source>
</evidence>
<dbReference type="Proteomes" id="UP000011960">
    <property type="component" value="Unassembled WGS sequence"/>
</dbReference>
<feature type="region of interest" description="Disordered" evidence="1">
    <location>
        <begin position="183"/>
        <end position="225"/>
    </location>
</feature>